<protein>
    <submittedName>
        <fullName evidence="1">Uncharacterized protein</fullName>
    </submittedName>
</protein>
<evidence type="ECO:0000313" key="1">
    <source>
        <dbReference type="EMBL" id="WTZ07140.1"/>
    </source>
</evidence>
<organism evidence="1">
    <name type="scientific">Streptomyces sp. NBC_01393</name>
    <dbReference type="NCBI Taxonomy" id="2903851"/>
    <lineage>
        <taxon>Bacteria</taxon>
        <taxon>Bacillati</taxon>
        <taxon>Actinomycetota</taxon>
        <taxon>Actinomycetes</taxon>
        <taxon>Kitasatosporales</taxon>
        <taxon>Streptomycetaceae</taxon>
        <taxon>Streptomyces</taxon>
    </lineage>
</organism>
<name>A0AAU3HQA2_9ACTN</name>
<sequence length="179" mass="19770">MPDNIARLMAAGSLAVTAINASVSIATYRRKRPAVTCKATLGRRIRQMEDRIVLGSPSIEVRCKNRGEAADVITDAYLWVRNKKRSQRRIYPGVPILLEPASPIPGAVREPISCFPVELAAFQKGLVLTLDVKGCMRDASELGKVERRVSLVLRSGRTVKTSWRKGDAQMFTCECPRCA</sequence>
<reference evidence="1" key="1">
    <citation type="submission" date="2022-10" db="EMBL/GenBank/DDBJ databases">
        <title>The complete genomes of actinobacterial strains from the NBC collection.</title>
        <authorList>
            <person name="Joergensen T.S."/>
            <person name="Alvarez Arevalo M."/>
            <person name="Sterndorff E.B."/>
            <person name="Faurdal D."/>
            <person name="Vuksanovic O."/>
            <person name="Mourched A.-S."/>
            <person name="Charusanti P."/>
            <person name="Shaw S."/>
            <person name="Blin K."/>
            <person name="Weber T."/>
        </authorList>
    </citation>
    <scope>NUCLEOTIDE SEQUENCE</scope>
    <source>
        <strain evidence="1">NBC_01393</strain>
    </source>
</reference>
<dbReference type="AlphaFoldDB" id="A0AAU3HQA2"/>
<accession>A0AAU3HQA2</accession>
<gene>
    <name evidence="1" type="ORF">OG699_03505</name>
</gene>
<dbReference type="EMBL" id="CP109546">
    <property type="protein sequence ID" value="WTZ07140.1"/>
    <property type="molecule type" value="Genomic_DNA"/>
</dbReference>
<proteinExistence type="predicted"/>